<reference evidence="6 7" key="1">
    <citation type="submission" date="2018-06" db="EMBL/GenBank/DDBJ databases">
        <title>Draft genome sequence of Modestobacter versicolor CP153-2.</title>
        <authorList>
            <person name="Gundlapally S.R."/>
        </authorList>
    </citation>
    <scope>NUCLEOTIDE SEQUENCE [LARGE SCALE GENOMIC DNA]</scope>
    <source>
        <strain evidence="6 7">CP153-2</strain>
    </source>
</reference>
<evidence type="ECO:0000256" key="3">
    <source>
        <dbReference type="ARBA" id="ARBA00022989"/>
    </source>
</evidence>
<dbReference type="GO" id="GO:0016765">
    <property type="term" value="F:transferase activity, transferring alkyl or aryl (other than methyl) groups"/>
    <property type="evidence" value="ECO:0007669"/>
    <property type="project" value="InterPro"/>
</dbReference>
<dbReference type="Gene3D" id="1.10.357.140">
    <property type="entry name" value="UbiA prenyltransferase"/>
    <property type="match status" value="1"/>
</dbReference>
<accession>A0A323VVI0</accession>
<dbReference type="PANTHER" id="PTHR42723">
    <property type="entry name" value="CHLOROPHYLL SYNTHASE"/>
    <property type="match status" value="1"/>
</dbReference>
<keyword evidence="3 5" id="KW-1133">Transmembrane helix</keyword>
<evidence type="ECO:0000313" key="7">
    <source>
        <dbReference type="Proteomes" id="UP000247602"/>
    </source>
</evidence>
<organism evidence="6 7">
    <name type="scientific">Modestobacter versicolor</name>
    <dbReference type="NCBI Taxonomy" id="429133"/>
    <lineage>
        <taxon>Bacteria</taxon>
        <taxon>Bacillati</taxon>
        <taxon>Actinomycetota</taxon>
        <taxon>Actinomycetes</taxon>
        <taxon>Geodermatophilales</taxon>
        <taxon>Geodermatophilaceae</taxon>
        <taxon>Modestobacter</taxon>
    </lineage>
</organism>
<dbReference type="AlphaFoldDB" id="A0A323VVI0"/>
<keyword evidence="4 5" id="KW-0472">Membrane</keyword>
<sequence>MTIVSVVQRTPLPVTALLWAETRPVVQAIFAVRYWVGALVVLAGGGAFGPAVVLGSLGWLLLTMSIYLVNGVSDLTADRANGSDRPLARGLIGAHGAVRVAWALAAASLLLTALTGTLALVLCAVAMGVLGWAYSVGPHPLKNSVAGTAVASAGGGLLTYLAGAAAAGGLPDGPYVAVFVLLALWMAVAGAAKDLGDRSGDEAAGRRTLPVVAGHRAATRVIAAGCLALGTTTVVVAGTWPEVLLPALVLCLGAVVVAVLALRTREDLPRALVRRPYRAFMVTQYAVNPALLLSVLV</sequence>
<feature type="transmembrane region" description="Helical" evidence="5">
    <location>
        <begin position="25"/>
        <end position="44"/>
    </location>
</feature>
<dbReference type="Proteomes" id="UP000247602">
    <property type="component" value="Unassembled WGS sequence"/>
</dbReference>
<feature type="transmembrane region" description="Helical" evidence="5">
    <location>
        <begin position="243"/>
        <end position="262"/>
    </location>
</feature>
<feature type="transmembrane region" description="Helical" evidence="5">
    <location>
        <begin position="145"/>
        <end position="169"/>
    </location>
</feature>
<dbReference type="InterPro" id="IPR044878">
    <property type="entry name" value="UbiA_sf"/>
</dbReference>
<dbReference type="InterPro" id="IPR050475">
    <property type="entry name" value="Prenyltransferase_related"/>
</dbReference>
<evidence type="ECO:0000313" key="6">
    <source>
        <dbReference type="EMBL" id="PZA22808.1"/>
    </source>
</evidence>
<keyword evidence="7" id="KW-1185">Reference proteome</keyword>
<feature type="transmembrane region" description="Helical" evidence="5">
    <location>
        <begin position="100"/>
        <end position="133"/>
    </location>
</feature>
<evidence type="ECO:0000256" key="5">
    <source>
        <dbReference type="SAM" id="Phobius"/>
    </source>
</evidence>
<dbReference type="OrthoDB" id="4545177at2"/>
<comment type="caution">
    <text evidence="6">The sequence shown here is derived from an EMBL/GenBank/DDBJ whole genome shotgun (WGS) entry which is preliminary data.</text>
</comment>
<dbReference type="InterPro" id="IPR000537">
    <property type="entry name" value="UbiA_prenyltransferase"/>
</dbReference>
<dbReference type="PANTHER" id="PTHR42723:SF1">
    <property type="entry name" value="CHLOROPHYLL SYNTHASE, CHLOROPLASTIC"/>
    <property type="match status" value="1"/>
</dbReference>
<gene>
    <name evidence="6" type="ORF">DMO24_03205</name>
</gene>
<name>A0A323VVI0_9ACTN</name>
<dbReference type="EMBL" id="QKNV01000019">
    <property type="protein sequence ID" value="PZA22808.1"/>
    <property type="molecule type" value="Genomic_DNA"/>
</dbReference>
<comment type="subcellular location">
    <subcellularLocation>
        <location evidence="1">Membrane</location>
        <topology evidence="1">Multi-pass membrane protein</topology>
    </subcellularLocation>
</comment>
<evidence type="ECO:0000256" key="4">
    <source>
        <dbReference type="ARBA" id="ARBA00023136"/>
    </source>
</evidence>
<feature type="transmembrane region" description="Helical" evidence="5">
    <location>
        <begin position="175"/>
        <end position="196"/>
    </location>
</feature>
<keyword evidence="2 5" id="KW-0812">Transmembrane</keyword>
<protein>
    <submittedName>
        <fullName evidence="6">Homogenitisate phytyltransferase</fullName>
    </submittedName>
</protein>
<feature type="transmembrane region" description="Helical" evidence="5">
    <location>
        <begin position="217"/>
        <end position="237"/>
    </location>
</feature>
<dbReference type="GO" id="GO:0016020">
    <property type="term" value="C:membrane"/>
    <property type="evidence" value="ECO:0007669"/>
    <property type="project" value="UniProtKB-SubCell"/>
</dbReference>
<keyword evidence="6" id="KW-0808">Transferase</keyword>
<proteinExistence type="predicted"/>
<evidence type="ECO:0000256" key="2">
    <source>
        <dbReference type="ARBA" id="ARBA00022692"/>
    </source>
</evidence>
<dbReference type="Pfam" id="PF01040">
    <property type="entry name" value="UbiA"/>
    <property type="match status" value="1"/>
</dbReference>
<evidence type="ECO:0000256" key="1">
    <source>
        <dbReference type="ARBA" id="ARBA00004141"/>
    </source>
</evidence>